<reference evidence="3" key="1">
    <citation type="journal article" date="2015" name="Nat. Genet.">
        <title>The genome and transcriptome of the zoonotic hookworm Ancylostoma ceylanicum identify infection-specific gene families.</title>
        <authorList>
            <person name="Schwarz E.M."/>
            <person name="Hu Y."/>
            <person name="Antoshechkin I."/>
            <person name="Miller M.M."/>
            <person name="Sternberg P.W."/>
            <person name="Aroian R.V."/>
        </authorList>
    </citation>
    <scope>NUCLEOTIDE SEQUENCE</scope>
    <source>
        <strain evidence="3">HY135</strain>
    </source>
</reference>
<feature type="region of interest" description="Disordered" evidence="1">
    <location>
        <begin position="14"/>
        <end position="68"/>
    </location>
</feature>
<proteinExistence type="predicted"/>
<feature type="compositionally biased region" description="Low complexity" evidence="1">
    <location>
        <begin position="20"/>
        <end position="30"/>
    </location>
</feature>
<comment type="caution">
    <text evidence="2">The sequence shown here is derived from an EMBL/GenBank/DDBJ whole genome shotgun (WGS) entry which is preliminary data.</text>
</comment>
<feature type="compositionally biased region" description="Gly residues" evidence="1">
    <location>
        <begin position="31"/>
        <end position="43"/>
    </location>
</feature>
<gene>
    <name evidence="2" type="primary">Acey_s0111.g216</name>
    <name evidence="2" type="ORF">Y032_0111g216</name>
</gene>
<dbReference type="EMBL" id="JARK01001447">
    <property type="protein sequence ID" value="EYC00952.1"/>
    <property type="molecule type" value="Genomic_DNA"/>
</dbReference>
<evidence type="ECO:0000313" key="3">
    <source>
        <dbReference type="Proteomes" id="UP000024635"/>
    </source>
</evidence>
<accession>A0A016TE43</accession>
<organism evidence="2 3">
    <name type="scientific">Ancylostoma ceylanicum</name>
    <dbReference type="NCBI Taxonomy" id="53326"/>
    <lineage>
        <taxon>Eukaryota</taxon>
        <taxon>Metazoa</taxon>
        <taxon>Ecdysozoa</taxon>
        <taxon>Nematoda</taxon>
        <taxon>Chromadorea</taxon>
        <taxon>Rhabditida</taxon>
        <taxon>Rhabditina</taxon>
        <taxon>Rhabditomorpha</taxon>
        <taxon>Strongyloidea</taxon>
        <taxon>Ancylostomatidae</taxon>
        <taxon>Ancylostomatinae</taxon>
        <taxon>Ancylostoma</taxon>
    </lineage>
</organism>
<sequence length="165" mass="16742">MRISKVFIVGARRGRPEAVESGGSQESQGGSPRGCGCRGGDGSAGDRQRWRGGTRGSAGRGESVAAGGGRLIRPTAPLNAAAVASAAASHPAVASSAVVVVVVVAMSTSTAQSTPPEVPQITLDSAGESVDIAPGPSRDYHARDPSIVVDCDVCVLEDQRLFYIQ</sequence>
<evidence type="ECO:0000313" key="2">
    <source>
        <dbReference type="EMBL" id="EYC00952.1"/>
    </source>
</evidence>
<evidence type="ECO:0000256" key="1">
    <source>
        <dbReference type="SAM" id="MobiDB-lite"/>
    </source>
</evidence>
<dbReference type="AlphaFoldDB" id="A0A016TE43"/>
<dbReference type="OrthoDB" id="5875361at2759"/>
<name>A0A016TE43_9BILA</name>
<keyword evidence="3" id="KW-1185">Reference proteome</keyword>
<dbReference type="Proteomes" id="UP000024635">
    <property type="component" value="Unassembled WGS sequence"/>
</dbReference>
<protein>
    <submittedName>
        <fullName evidence="2">Uncharacterized protein</fullName>
    </submittedName>
</protein>